<dbReference type="EMBL" id="MFSV01000122">
    <property type="protein sequence ID" value="OGI57653.1"/>
    <property type="molecule type" value="Genomic_DNA"/>
</dbReference>
<organism evidence="1 2">
    <name type="scientific">Candidatus Muproteobacteria bacterium RBG_19FT_COMBO_61_10</name>
    <dbReference type="NCBI Taxonomy" id="1817761"/>
    <lineage>
        <taxon>Bacteria</taxon>
        <taxon>Pseudomonadati</taxon>
        <taxon>Pseudomonadota</taxon>
        <taxon>Candidatus Muproteobacteria</taxon>
    </lineage>
</organism>
<evidence type="ECO:0000313" key="2">
    <source>
        <dbReference type="Proteomes" id="UP000177950"/>
    </source>
</evidence>
<evidence type="ECO:0000313" key="1">
    <source>
        <dbReference type="EMBL" id="OGI57653.1"/>
    </source>
</evidence>
<gene>
    <name evidence="1" type="ORF">A2V58_07290</name>
</gene>
<reference evidence="1 2" key="1">
    <citation type="journal article" date="2016" name="Nat. Commun.">
        <title>Thousands of microbial genomes shed light on interconnected biogeochemical processes in an aquifer system.</title>
        <authorList>
            <person name="Anantharaman K."/>
            <person name="Brown C.T."/>
            <person name="Hug L.A."/>
            <person name="Sharon I."/>
            <person name="Castelle C.J."/>
            <person name="Probst A.J."/>
            <person name="Thomas B.C."/>
            <person name="Singh A."/>
            <person name="Wilkins M.J."/>
            <person name="Karaoz U."/>
            <person name="Brodie E.L."/>
            <person name="Williams K.H."/>
            <person name="Hubbard S.S."/>
            <person name="Banfield J.F."/>
        </authorList>
    </citation>
    <scope>NUCLEOTIDE SEQUENCE [LARGE SCALE GENOMIC DNA]</scope>
</reference>
<dbReference type="AlphaFoldDB" id="A0A1F6UJU6"/>
<name>A0A1F6UJU6_9PROT</name>
<protein>
    <submittedName>
        <fullName evidence="1">Uncharacterized protein</fullName>
    </submittedName>
</protein>
<accession>A0A1F6UJU6</accession>
<comment type="caution">
    <text evidence="1">The sequence shown here is derived from an EMBL/GenBank/DDBJ whole genome shotgun (WGS) entry which is preliminary data.</text>
</comment>
<dbReference type="Proteomes" id="UP000177950">
    <property type="component" value="Unassembled WGS sequence"/>
</dbReference>
<proteinExistence type="predicted"/>
<sequence>MVLHDVNLALRYCDHGLLLFDNGACRHGALASLLDVPTLEQLFGCRFRQLNDADGSVFFPA</sequence>